<evidence type="ECO:0008006" key="6">
    <source>
        <dbReference type="Google" id="ProtNLM"/>
    </source>
</evidence>
<proteinExistence type="predicted"/>
<accession>A0A9P9BPV2</accession>
<feature type="chain" id="PRO_5040289692" description="LPXTG-domain-containing protein" evidence="3">
    <location>
        <begin position="24"/>
        <end position="657"/>
    </location>
</feature>
<dbReference type="OrthoDB" id="5426678at2759"/>
<name>A0A9P9BPV2_9PEZI</name>
<evidence type="ECO:0000313" key="5">
    <source>
        <dbReference type="Proteomes" id="UP000756346"/>
    </source>
</evidence>
<dbReference type="Proteomes" id="UP000756346">
    <property type="component" value="Unassembled WGS sequence"/>
</dbReference>
<evidence type="ECO:0000256" key="2">
    <source>
        <dbReference type="SAM" id="Phobius"/>
    </source>
</evidence>
<comment type="caution">
    <text evidence="4">The sequence shown here is derived from an EMBL/GenBank/DDBJ whole genome shotgun (WGS) entry which is preliminary data.</text>
</comment>
<feature type="compositionally biased region" description="Polar residues" evidence="1">
    <location>
        <begin position="525"/>
        <end position="535"/>
    </location>
</feature>
<feature type="signal peptide" evidence="3">
    <location>
        <begin position="1"/>
        <end position="23"/>
    </location>
</feature>
<keyword evidence="2" id="KW-0812">Transmembrane</keyword>
<protein>
    <recommendedName>
        <fullName evidence="6">LPXTG-domain-containing protein</fullName>
    </recommendedName>
</protein>
<organism evidence="4 5">
    <name type="scientific">Microdochium trichocladiopsis</name>
    <dbReference type="NCBI Taxonomy" id="1682393"/>
    <lineage>
        <taxon>Eukaryota</taxon>
        <taxon>Fungi</taxon>
        <taxon>Dikarya</taxon>
        <taxon>Ascomycota</taxon>
        <taxon>Pezizomycotina</taxon>
        <taxon>Sordariomycetes</taxon>
        <taxon>Xylariomycetidae</taxon>
        <taxon>Xylariales</taxon>
        <taxon>Microdochiaceae</taxon>
        <taxon>Microdochium</taxon>
    </lineage>
</organism>
<dbReference type="AlphaFoldDB" id="A0A9P9BPV2"/>
<dbReference type="EMBL" id="JAGTJQ010000004">
    <property type="protein sequence ID" value="KAH7033504.1"/>
    <property type="molecule type" value="Genomic_DNA"/>
</dbReference>
<dbReference type="GeneID" id="70183271"/>
<feature type="compositionally biased region" description="Basic and acidic residues" evidence="1">
    <location>
        <begin position="630"/>
        <end position="640"/>
    </location>
</feature>
<feature type="region of interest" description="Disordered" evidence="1">
    <location>
        <begin position="619"/>
        <end position="657"/>
    </location>
</feature>
<keyword evidence="2" id="KW-1133">Transmembrane helix</keyword>
<keyword evidence="2" id="KW-0472">Membrane</keyword>
<sequence>MARACASMILAICLLTFSHYTSALQVTPGSACAAVCLDNPEDNPNDPIKSTTTPKDVVCTDSKYTTQAAGIKYKNCLQCLQSSHVSKGTESDADWYLYNLRYTVNVCLYGYPNVTMEQLVSSPCNTEYACQPFEDALQVGILNPDKTGALDYCTADGGSFTGPRFSSCVKCLQSSADQTYLANFMIALMGGCDYRPNSETLLGLSSSVFQSAEVEVIDPSANTTLSEGNTTQGMSVGAIAGIAIGAGLLFLGGTALFWVYYRKQKRMYNLDPREISHPRMYDHGMPPHFMGGGMRSLHSKNNSLASSFDAQMKPAPVFNYTQKLYQQDARSITSAGIGHTNYNFDPHQRAQGPNAALPTHPAYIPHTMSRAGLTRSPSPPQPNHQRSQMEHEGAPEGPQFQERQKPPKPRTLSSLSIFPQMSTAAHARVEAYVLDDSNSHPLPVHEGLPQLPRAVVTAGTGSRGPSPAFSNHQHATPPRGPSPNDDPTARLLPNGGFPPPPPPPPAASRAIKLSMPTVPKLRTAKQYTPPQIVTTSRDESGSGTGSLSPDCGPGESNVTIGLDIGNPLPQHRPRWANESTAGVSLPGQNGHFQQQQHQGYAGGAEFQYDNGGWRGQGVARNFSNPYSKARLPDRSRRETQFEDLETPASGMSERIYG</sequence>
<evidence type="ECO:0000256" key="1">
    <source>
        <dbReference type="SAM" id="MobiDB-lite"/>
    </source>
</evidence>
<keyword evidence="5" id="KW-1185">Reference proteome</keyword>
<dbReference type="RefSeq" id="XP_046014336.1">
    <property type="nucleotide sequence ID" value="XM_046153725.1"/>
</dbReference>
<evidence type="ECO:0000256" key="3">
    <source>
        <dbReference type="SAM" id="SignalP"/>
    </source>
</evidence>
<evidence type="ECO:0000313" key="4">
    <source>
        <dbReference type="EMBL" id="KAH7033504.1"/>
    </source>
</evidence>
<feature type="transmembrane region" description="Helical" evidence="2">
    <location>
        <begin position="236"/>
        <end position="261"/>
    </location>
</feature>
<feature type="compositionally biased region" description="Pro residues" evidence="1">
    <location>
        <begin position="496"/>
        <end position="506"/>
    </location>
</feature>
<keyword evidence="3" id="KW-0732">Signal</keyword>
<gene>
    <name evidence="4" type="ORF">B0I36DRAFT_321591</name>
</gene>
<feature type="region of interest" description="Disordered" evidence="1">
    <location>
        <begin position="340"/>
        <end position="414"/>
    </location>
</feature>
<reference evidence="4" key="1">
    <citation type="journal article" date="2021" name="Nat. Commun.">
        <title>Genetic determinants of endophytism in the Arabidopsis root mycobiome.</title>
        <authorList>
            <person name="Mesny F."/>
            <person name="Miyauchi S."/>
            <person name="Thiergart T."/>
            <person name="Pickel B."/>
            <person name="Atanasova L."/>
            <person name="Karlsson M."/>
            <person name="Huettel B."/>
            <person name="Barry K.W."/>
            <person name="Haridas S."/>
            <person name="Chen C."/>
            <person name="Bauer D."/>
            <person name="Andreopoulos W."/>
            <person name="Pangilinan J."/>
            <person name="LaButti K."/>
            <person name="Riley R."/>
            <person name="Lipzen A."/>
            <person name="Clum A."/>
            <person name="Drula E."/>
            <person name="Henrissat B."/>
            <person name="Kohler A."/>
            <person name="Grigoriev I.V."/>
            <person name="Martin F.M."/>
            <person name="Hacquard S."/>
        </authorList>
    </citation>
    <scope>NUCLEOTIDE SEQUENCE</scope>
    <source>
        <strain evidence="4">MPI-CAGE-CH-0230</strain>
    </source>
</reference>
<feature type="region of interest" description="Disordered" evidence="1">
    <location>
        <begin position="456"/>
        <end position="552"/>
    </location>
</feature>